<gene>
    <name evidence="2" type="ORF">FHR83_006692</name>
</gene>
<sequence>MTRWIRRLTGTDILEEHMARIIDLLNGLVAQQTAASAAQATSFNNLHAAIDRLETAVRDGEASPEIEAAVGQLRDGFDALQKAADDADNGHEPQPDQPADGNEGDVFPEDTNR</sequence>
<evidence type="ECO:0000313" key="3">
    <source>
        <dbReference type="Proteomes" id="UP000590749"/>
    </source>
</evidence>
<accession>A0A7W5AMF8</accession>
<proteinExistence type="predicted"/>
<dbReference type="EMBL" id="JACHXF010000017">
    <property type="protein sequence ID" value="MBB3098986.1"/>
    <property type="molecule type" value="Genomic_DNA"/>
</dbReference>
<organism evidence="2 3">
    <name type="scientific">Actinoplanes campanulatus</name>
    <dbReference type="NCBI Taxonomy" id="113559"/>
    <lineage>
        <taxon>Bacteria</taxon>
        <taxon>Bacillati</taxon>
        <taxon>Actinomycetota</taxon>
        <taxon>Actinomycetes</taxon>
        <taxon>Micromonosporales</taxon>
        <taxon>Micromonosporaceae</taxon>
        <taxon>Actinoplanes</taxon>
    </lineage>
</organism>
<feature type="compositionally biased region" description="Basic and acidic residues" evidence="1">
    <location>
        <begin position="83"/>
        <end position="94"/>
    </location>
</feature>
<evidence type="ECO:0000313" key="2">
    <source>
        <dbReference type="EMBL" id="MBB3098986.1"/>
    </source>
</evidence>
<reference evidence="2 3" key="1">
    <citation type="submission" date="2020-08" db="EMBL/GenBank/DDBJ databases">
        <title>Genomic Encyclopedia of Type Strains, Phase III (KMG-III): the genomes of soil and plant-associated and newly described type strains.</title>
        <authorList>
            <person name="Whitman W."/>
        </authorList>
    </citation>
    <scope>NUCLEOTIDE SEQUENCE [LARGE SCALE GENOMIC DNA]</scope>
    <source>
        <strain evidence="2 3">CECT 3287</strain>
    </source>
</reference>
<comment type="caution">
    <text evidence="2">The sequence shown here is derived from an EMBL/GenBank/DDBJ whole genome shotgun (WGS) entry which is preliminary data.</text>
</comment>
<keyword evidence="3" id="KW-1185">Reference proteome</keyword>
<protein>
    <submittedName>
        <fullName evidence="2">Uncharacterized protein</fullName>
    </submittedName>
</protein>
<evidence type="ECO:0000256" key="1">
    <source>
        <dbReference type="SAM" id="MobiDB-lite"/>
    </source>
</evidence>
<feature type="region of interest" description="Disordered" evidence="1">
    <location>
        <begin position="77"/>
        <end position="113"/>
    </location>
</feature>
<dbReference type="AlphaFoldDB" id="A0A7W5AMF8"/>
<dbReference type="RefSeq" id="WP_183225073.1">
    <property type="nucleotide sequence ID" value="NZ_BMPW01000020.1"/>
</dbReference>
<name>A0A7W5AMF8_9ACTN</name>
<dbReference type="Proteomes" id="UP000590749">
    <property type="component" value="Unassembled WGS sequence"/>
</dbReference>
<feature type="compositionally biased region" description="Acidic residues" evidence="1">
    <location>
        <begin position="102"/>
        <end position="113"/>
    </location>
</feature>